<gene>
    <name evidence="1" type="ORF">CVT25_004710</name>
</gene>
<dbReference type="InParanoid" id="A0A409XIS8"/>
<proteinExistence type="predicted"/>
<name>A0A409XIS8_PSICY</name>
<sequence>MTTTKKVDKFLSEIYRQPKRILSDIDNCGGGGDGDRRVGDDGDHDFGLVVATEVEVPATEGVERRVVDLARAEAEWRLLDLEMGEVGRRAVDLAKAEEEWVREVDLEVEATPIFLLPPA</sequence>
<protein>
    <submittedName>
        <fullName evidence="1">Uncharacterized protein</fullName>
    </submittedName>
</protein>
<accession>A0A409XIS8</accession>
<dbReference type="AlphaFoldDB" id="A0A409XIS8"/>
<organism evidence="1 2">
    <name type="scientific">Psilocybe cyanescens</name>
    <dbReference type="NCBI Taxonomy" id="93625"/>
    <lineage>
        <taxon>Eukaryota</taxon>
        <taxon>Fungi</taxon>
        <taxon>Dikarya</taxon>
        <taxon>Basidiomycota</taxon>
        <taxon>Agaricomycotina</taxon>
        <taxon>Agaricomycetes</taxon>
        <taxon>Agaricomycetidae</taxon>
        <taxon>Agaricales</taxon>
        <taxon>Agaricineae</taxon>
        <taxon>Strophariaceae</taxon>
        <taxon>Psilocybe</taxon>
    </lineage>
</organism>
<dbReference type="Proteomes" id="UP000283269">
    <property type="component" value="Unassembled WGS sequence"/>
</dbReference>
<evidence type="ECO:0000313" key="1">
    <source>
        <dbReference type="EMBL" id="PPQ90659.1"/>
    </source>
</evidence>
<comment type="caution">
    <text evidence="1">The sequence shown here is derived from an EMBL/GenBank/DDBJ whole genome shotgun (WGS) entry which is preliminary data.</text>
</comment>
<dbReference type="EMBL" id="NHYD01001576">
    <property type="protein sequence ID" value="PPQ90659.1"/>
    <property type="molecule type" value="Genomic_DNA"/>
</dbReference>
<evidence type="ECO:0000313" key="2">
    <source>
        <dbReference type="Proteomes" id="UP000283269"/>
    </source>
</evidence>
<reference evidence="1 2" key="1">
    <citation type="journal article" date="2018" name="Evol. Lett.">
        <title>Horizontal gene cluster transfer increased hallucinogenic mushroom diversity.</title>
        <authorList>
            <person name="Reynolds H.T."/>
            <person name="Vijayakumar V."/>
            <person name="Gluck-Thaler E."/>
            <person name="Korotkin H.B."/>
            <person name="Matheny P.B."/>
            <person name="Slot J.C."/>
        </authorList>
    </citation>
    <scope>NUCLEOTIDE SEQUENCE [LARGE SCALE GENOMIC DNA]</scope>
    <source>
        <strain evidence="1 2">2631</strain>
    </source>
</reference>
<keyword evidence="2" id="KW-1185">Reference proteome</keyword>